<gene>
    <name evidence="3" type="ORF">PPERSA_02839</name>
</gene>
<protein>
    <recommendedName>
        <fullName evidence="2">RGS domain-containing protein</fullName>
    </recommendedName>
</protein>
<proteinExistence type="predicted"/>
<comment type="caution">
    <text evidence="3">The sequence shown here is derived from an EMBL/GenBank/DDBJ whole genome shotgun (WGS) entry which is preliminary data.</text>
</comment>
<feature type="compositionally biased region" description="Low complexity" evidence="1">
    <location>
        <begin position="408"/>
        <end position="427"/>
    </location>
</feature>
<accession>A0A0V0QMK1</accession>
<dbReference type="InParanoid" id="A0A0V0QMK1"/>
<evidence type="ECO:0000256" key="1">
    <source>
        <dbReference type="SAM" id="MobiDB-lite"/>
    </source>
</evidence>
<feature type="region of interest" description="Disordered" evidence="1">
    <location>
        <begin position="141"/>
        <end position="160"/>
    </location>
</feature>
<evidence type="ECO:0000313" key="4">
    <source>
        <dbReference type="Proteomes" id="UP000054937"/>
    </source>
</evidence>
<organism evidence="3 4">
    <name type="scientific">Pseudocohnilembus persalinus</name>
    <name type="common">Ciliate</name>
    <dbReference type="NCBI Taxonomy" id="266149"/>
    <lineage>
        <taxon>Eukaryota</taxon>
        <taxon>Sar</taxon>
        <taxon>Alveolata</taxon>
        <taxon>Ciliophora</taxon>
        <taxon>Intramacronucleata</taxon>
        <taxon>Oligohymenophorea</taxon>
        <taxon>Scuticociliatia</taxon>
        <taxon>Philasterida</taxon>
        <taxon>Pseudocohnilembidae</taxon>
        <taxon>Pseudocohnilembus</taxon>
    </lineage>
</organism>
<reference evidence="3 4" key="1">
    <citation type="journal article" date="2015" name="Sci. Rep.">
        <title>Genome of the facultative scuticociliatosis pathogen Pseudocohnilembus persalinus provides insight into its virulence through horizontal gene transfer.</title>
        <authorList>
            <person name="Xiong J."/>
            <person name="Wang G."/>
            <person name="Cheng J."/>
            <person name="Tian M."/>
            <person name="Pan X."/>
            <person name="Warren A."/>
            <person name="Jiang C."/>
            <person name="Yuan D."/>
            <person name="Miao W."/>
        </authorList>
    </citation>
    <scope>NUCLEOTIDE SEQUENCE [LARGE SCALE GENOMIC DNA]</scope>
    <source>
        <strain evidence="3">36N120E</strain>
    </source>
</reference>
<feature type="region of interest" description="Disordered" evidence="1">
    <location>
        <begin position="198"/>
        <end position="228"/>
    </location>
</feature>
<name>A0A0V0QMK1_PSEPJ</name>
<feature type="compositionally biased region" description="Basic and acidic residues" evidence="1">
    <location>
        <begin position="209"/>
        <end position="218"/>
    </location>
</feature>
<feature type="domain" description="RGS" evidence="2">
    <location>
        <begin position="287"/>
        <end position="333"/>
    </location>
</feature>
<dbReference type="Proteomes" id="UP000054937">
    <property type="component" value="Unassembled WGS sequence"/>
</dbReference>
<dbReference type="AlphaFoldDB" id="A0A0V0QMK1"/>
<feature type="compositionally biased region" description="Low complexity" evidence="1">
    <location>
        <begin position="105"/>
        <end position="116"/>
    </location>
</feature>
<sequence length="634" mass="74823">MTMLIKPSIVNMQKINQANQRNLFETSGIIESDEQENQSQQIYNQNQDKNLDQFPQFKNQKSPQQQNQQDQFLSPNLMKEQIFEFKQKMIESMQFNQSLTKSQEFEQNNQENGNENTLNGFSNYLGQDAKLKFLNVFNQDQQDKKGGDKNKNQKGKKNQEQIQIQDLSLMAEKTMVYIQGIKKNSLLGQYIMDLRKQHQQKKLQQANDQKSENEKSNDLSETFNLPEKLQINLNTPKLRNMTSQINGNKNNLSNVISQQNSPIKQKSQQNDPVLTEYEQMLETCKNFLIFTQNINQEQEQNKYFLEEIKNYDKFENEENEKKKKNKKLLNNYLVEQVRKNIEKTNLFDSGENQESSYLQINKNNNNKNNNNSQNNMQSFSQQENLDSINKSHEKNNSYMKNSQKKSEQLQQQQSFSSSNYSNQYAQQTKNAKKVKQENQEKFFFKNYFGNCDSIQQQYNNIIGKCKILAIIKAEDYFQIKYSFLKQSEQIIGLEKALLFLEGIETVRYNIIKDYYIMAQLEESHEIKGNLSRALTQHLPRLVRYTKEEILDLSTFSYLAKTFFSKYDTFNYEDIQLCIQQQIEKKQIKRWGYIFDIQIKGFQKVLIEQAKLQKSQAQIISQSLWSAVVDQIILA</sequence>
<dbReference type="PROSITE" id="PS50132">
    <property type="entry name" value="RGS"/>
    <property type="match status" value="1"/>
</dbReference>
<feature type="region of interest" description="Disordered" evidence="1">
    <location>
        <begin position="100"/>
        <end position="122"/>
    </location>
</feature>
<dbReference type="InterPro" id="IPR016137">
    <property type="entry name" value="RGS"/>
</dbReference>
<evidence type="ECO:0000313" key="3">
    <source>
        <dbReference type="EMBL" id="KRX03460.1"/>
    </source>
</evidence>
<feature type="compositionally biased region" description="Basic and acidic residues" evidence="1">
    <location>
        <begin position="141"/>
        <end position="151"/>
    </location>
</feature>
<evidence type="ECO:0000259" key="2">
    <source>
        <dbReference type="PROSITE" id="PS50132"/>
    </source>
</evidence>
<dbReference type="EMBL" id="LDAU01000131">
    <property type="protein sequence ID" value="KRX03460.1"/>
    <property type="molecule type" value="Genomic_DNA"/>
</dbReference>
<feature type="region of interest" description="Disordered" evidence="1">
    <location>
        <begin position="360"/>
        <end position="431"/>
    </location>
</feature>
<keyword evidence="4" id="KW-1185">Reference proteome</keyword>
<feature type="compositionally biased region" description="Low complexity" evidence="1">
    <location>
        <begin position="360"/>
        <end position="384"/>
    </location>
</feature>